<dbReference type="AlphaFoldDB" id="A0A6L2P9V7"/>
<evidence type="ECO:0008006" key="3">
    <source>
        <dbReference type="Google" id="ProtNLM"/>
    </source>
</evidence>
<comment type="caution">
    <text evidence="1">The sequence shown here is derived from an EMBL/GenBank/DDBJ whole genome shotgun (WGS) entry which is preliminary data.</text>
</comment>
<dbReference type="Proteomes" id="UP000502823">
    <property type="component" value="Unassembled WGS sequence"/>
</dbReference>
<keyword evidence="2" id="KW-1185">Reference proteome</keyword>
<name>A0A6L2P9V7_COPFO</name>
<proteinExistence type="predicted"/>
<dbReference type="PANTHER" id="PTHR22930">
    <property type="match status" value="1"/>
</dbReference>
<organism evidence="1 2">
    <name type="scientific">Coptotermes formosanus</name>
    <name type="common">Formosan subterranean termite</name>
    <dbReference type="NCBI Taxonomy" id="36987"/>
    <lineage>
        <taxon>Eukaryota</taxon>
        <taxon>Metazoa</taxon>
        <taxon>Ecdysozoa</taxon>
        <taxon>Arthropoda</taxon>
        <taxon>Hexapoda</taxon>
        <taxon>Insecta</taxon>
        <taxon>Pterygota</taxon>
        <taxon>Neoptera</taxon>
        <taxon>Polyneoptera</taxon>
        <taxon>Dictyoptera</taxon>
        <taxon>Blattodea</taxon>
        <taxon>Blattoidea</taxon>
        <taxon>Termitoidae</taxon>
        <taxon>Rhinotermitidae</taxon>
        <taxon>Coptotermes</taxon>
    </lineage>
</organism>
<dbReference type="InParanoid" id="A0A6L2P9V7"/>
<accession>A0A6L2P9V7</accession>
<dbReference type="EMBL" id="BLKM01000111">
    <property type="protein sequence ID" value="GFG29089.1"/>
    <property type="molecule type" value="Genomic_DNA"/>
</dbReference>
<dbReference type="PANTHER" id="PTHR22930:SF85">
    <property type="entry name" value="GH03217P-RELATED"/>
    <property type="match status" value="1"/>
</dbReference>
<sequence length="175" mass="20190">MAFRGLTFSFRIAHNTIASIIFDTSRAISDILQLEHMPVPSEETFFCISDDFFTKRNFPTCIGCIDGKHVRIKCPDIPVQHIIITKASIQLCSRLLLMQTPEPLKPHLMRPYPHRNANHDEETFNRVHSTVRKVVMFAFGIMCAKWRLLQKGTELDPDKREITSHAYLLTAQHDN</sequence>
<reference evidence="2" key="1">
    <citation type="submission" date="2020-01" db="EMBL/GenBank/DDBJ databases">
        <title>Draft genome sequence of the Termite Coptotermes fromosanus.</title>
        <authorList>
            <person name="Itakura S."/>
            <person name="Yosikawa Y."/>
            <person name="Umezawa K."/>
        </authorList>
    </citation>
    <scope>NUCLEOTIDE SEQUENCE [LARGE SCALE GENOMIC DNA]</scope>
</reference>
<dbReference type="OrthoDB" id="6623005at2759"/>
<evidence type="ECO:0000313" key="2">
    <source>
        <dbReference type="Proteomes" id="UP000502823"/>
    </source>
</evidence>
<dbReference type="InterPro" id="IPR045249">
    <property type="entry name" value="HARBI1-like"/>
</dbReference>
<gene>
    <name evidence="1" type="ORF">Cfor_00259</name>
</gene>
<protein>
    <recommendedName>
        <fullName evidence="3">DDE Tnp4 domain-containing protein</fullName>
    </recommendedName>
</protein>
<evidence type="ECO:0000313" key="1">
    <source>
        <dbReference type="EMBL" id="GFG29089.1"/>
    </source>
</evidence>